<feature type="region of interest" description="Disordered" evidence="6">
    <location>
        <begin position="223"/>
        <end position="244"/>
    </location>
</feature>
<organism evidence="8 9">
    <name type="scientific">Coptotermes formosanus</name>
    <name type="common">Formosan subterranean termite</name>
    <dbReference type="NCBI Taxonomy" id="36987"/>
    <lineage>
        <taxon>Eukaryota</taxon>
        <taxon>Metazoa</taxon>
        <taxon>Ecdysozoa</taxon>
        <taxon>Arthropoda</taxon>
        <taxon>Hexapoda</taxon>
        <taxon>Insecta</taxon>
        <taxon>Pterygota</taxon>
        <taxon>Neoptera</taxon>
        <taxon>Polyneoptera</taxon>
        <taxon>Dictyoptera</taxon>
        <taxon>Blattodea</taxon>
        <taxon>Blattoidea</taxon>
        <taxon>Termitoidae</taxon>
        <taxon>Rhinotermitidae</taxon>
        <taxon>Coptotermes</taxon>
    </lineage>
</organism>
<evidence type="ECO:0000313" key="8">
    <source>
        <dbReference type="EMBL" id="GFG39718.1"/>
    </source>
</evidence>
<evidence type="ECO:0000313" key="9">
    <source>
        <dbReference type="Proteomes" id="UP000502823"/>
    </source>
</evidence>
<dbReference type="GO" id="GO:0005737">
    <property type="term" value="C:cytoplasm"/>
    <property type="evidence" value="ECO:0007669"/>
    <property type="project" value="InterPro"/>
</dbReference>
<reference evidence="9" key="1">
    <citation type="submission" date="2020-01" db="EMBL/GenBank/DDBJ databases">
        <title>Draft genome sequence of the Termite Coptotermes fromosanus.</title>
        <authorList>
            <person name="Itakura S."/>
            <person name="Yosikawa Y."/>
            <person name="Umezawa K."/>
        </authorList>
    </citation>
    <scope>NUCLEOTIDE SEQUENCE [LARGE SCALE GENOMIC DNA]</scope>
</reference>
<dbReference type="Pfam" id="PF03145">
    <property type="entry name" value="Sina_TRAF"/>
    <property type="match status" value="1"/>
</dbReference>
<dbReference type="InterPro" id="IPR018121">
    <property type="entry name" value="7-in-absentia-prot_TRAF-dom"/>
</dbReference>
<comment type="caution">
    <text evidence="8">The sequence shown here is derived from an EMBL/GenBank/DDBJ whole genome shotgun (WGS) entry which is preliminary data.</text>
</comment>
<protein>
    <recommendedName>
        <fullName evidence="5">E3 ubiquitin-protein ligase</fullName>
        <ecNumber evidence="5">2.3.2.27</ecNumber>
    </recommendedName>
</protein>
<comment type="similarity">
    <text evidence="1 5">Belongs to the SINA (Seven in absentia) family.</text>
</comment>
<keyword evidence="2 5" id="KW-0479">Metal-binding</keyword>
<dbReference type="GO" id="GO:0016567">
    <property type="term" value="P:protein ubiquitination"/>
    <property type="evidence" value="ECO:0007669"/>
    <property type="project" value="UniProtKB-UniPathway"/>
</dbReference>
<comment type="domain">
    <text evidence="5">The RING-type zinc finger domain is essential for ubiquitin ligase activity.</text>
</comment>
<comment type="catalytic activity">
    <reaction evidence="5">
        <text>S-ubiquitinyl-[E2 ubiquitin-conjugating enzyme]-L-cysteine + [acceptor protein]-L-lysine = [E2 ubiquitin-conjugating enzyme]-L-cysteine + N(6)-ubiquitinyl-[acceptor protein]-L-lysine.</text>
        <dbReference type="EC" id="2.3.2.27"/>
    </reaction>
</comment>
<dbReference type="InterPro" id="IPR008974">
    <property type="entry name" value="TRAF-like"/>
</dbReference>
<comment type="domain">
    <text evidence="5">The SBD domain (substrate-binding domain) mediates the interaction with substrate proteins. It is related to the TRAF family.</text>
</comment>
<evidence type="ECO:0000259" key="7">
    <source>
        <dbReference type="Pfam" id="PF03145"/>
    </source>
</evidence>
<comment type="pathway">
    <text evidence="5">Protein modification; protein ubiquitination.</text>
</comment>
<dbReference type="EC" id="2.3.2.27" evidence="5"/>
<dbReference type="InterPro" id="IPR004162">
    <property type="entry name" value="SINA-like_animal"/>
</dbReference>
<keyword evidence="4 5" id="KW-0862">Zinc</keyword>
<evidence type="ECO:0000256" key="2">
    <source>
        <dbReference type="ARBA" id="ARBA00022723"/>
    </source>
</evidence>
<dbReference type="PANTHER" id="PTHR45877:SF2">
    <property type="entry name" value="E3 UBIQUITIN-PROTEIN LIGASE SINA-RELATED"/>
    <property type="match status" value="1"/>
</dbReference>
<sequence length="419" mass="46435">MISQLQSSWSVRRNMIDSDGESAINQQGQQKPARLPQNVECPFARISKDTCPWKGLVTGIKDHVKAFHKNLNDTLEANGVFNVVLTGLSPTQHYRKAVFTADELFYIYWRIKDGSFYCAVFYVGEQEKSSNYKYRFVLTTESDNRKISMSFPTRSTLENLEELLQSGDCVILNYNTLLKFLDPNMNLECEFQINASEQAVDIPAGVNQPNLYAESDCHSSLLGRSRRHRRRHENERSFGSSDKRASVFKPGRCVHGRRFGHCRICKYSAVLTNVLGSNDASGAVPLQNNQPQTVFYCAPSGNFAEAASAAYKVWPSAPAEKDLYCDPVGNISPSVSSSVKSFDEKCANSDRSLLAEQVACSLPPGHVPSSPSSHSAWKCPICGQTAPSVPVSLPDPGWHVSSSLPDSKQKCKMCGQIQQ</sequence>
<keyword evidence="9" id="KW-1185">Reference proteome</keyword>
<accession>A0A6L2Q9V8</accession>
<dbReference type="Gene3D" id="2.60.210.10">
    <property type="entry name" value="Apoptosis, Tumor Necrosis Factor Receptor Associated Protein 2, Chain A"/>
    <property type="match status" value="1"/>
</dbReference>
<evidence type="ECO:0000256" key="5">
    <source>
        <dbReference type="RuleBase" id="RU201113"/>
    </source>
</evidence>
<dbReference type="InParanoid" id="A0A6L2Q9V8"/>
<dbReference type="PANTHER" id="PTHR45877">
    <property type="entry name" value="E3 UBIQUITIN-PROTEIN LIGASE SIAH2"/>
    <property type="match status" value="1"/>
</dbReference>
<feature type="compositionally biased region" description="Basic and acidic residues" evidence="6">
    <location>
        <begin position="232"/>
        <end position="244"/>
    </location>
</feature>
<dbReference type="OrthoDB" id="8189416at2759"/>
<dbReference type="AlphaFoldDB" id="A0A6L2Q9V8"/>
<feature type="domain" description="Seven-in-absentia protein TRAF-like" evidence="7">
    <location>
        <begin position="114"/>
        <end position="187"/>
    </location>
</feature>
<evidence type="ECO:0000256" key="1">
    <source>
        <dbReference type="ARBA" id="ARBA00009119"/>
    </source>
</evidence>
<keyword evidence="5" id="KW-0833">Ubl conjugation pathway</keyword>
<gene>
    <name evidence="8" type="ORF">Cfor_11123</name>
</gene>
<proteinExistence type="inferred from homology"/>
<dbReference type="GO" id="GO:0061630">
    <property type="term" value="F:ubiquitin protein ligase activity"/>
    <property type="evidence" value="ECO:0007669"/>
    <property type="project" value="UniProtKB-EC"/>
</dbReference>
<evidence type="ECO:0000256" key="3">
    <source>
        <dbReference type="ARBA" id="ARBA00022771"/>
    </source>
</evidence>
<dbReference type="SUPFAM" id="SSF49599">
    <property type="entry name" value="TRAF domain-like"/>
    <property type="match status" value="1"/>
</dbReference>
<keyword evidence="3 5" id="KW-0863">Zinc-finger</keyword>
<dbReference type="GO" id="GO:0008270">
    <property type="term" value="F:zinc ion binding"/>
    <property type="evidence" value="ECO:0007669"/>
    <property type="project" value="UniProtKB-KW"/>
</dbReference>
<dbReference type="GO" id="GO:0043161">
    <property type="term" value="P:proteasome-mediated ubiquitin-dependent protein catabolic process"/>
    <property type="evidence" value="ECO:0007669"/>
    <property type="project" value="TreeGrafter"/>
</dbReference>
<evidence type="ECO:0000256" key="6">
    <source>
        <dbReference type="SAM" id="MobiDB-lite"/>
    </source>
</evidence>
<dbReference type="UniPathway" id="UPA00143"/>
<dbReference type="GO" id="GO:0031624">
    <property type="term" value="F:ubiquitin conjugating enzyme binding"/>
    <property type="evidence" value="ECO:0007669"/>
    <property type="project" value="TreeGrafter"/>
</dbReference>
<dbReference type="Proteomes" id="UP000502823">
    <property type="component" value="Unassembled WGS sequence"/>
</dbReference>
<evidence type="ECO:0000256" key="4">
    <source>
        <dbReference type="ARBA" id="ARBA00022833"/>
    </source>
</evidence>
<comment type="function">
    <text evidence="5">E3 ubiquitin-protein ligase that mediates ubiquitination and subsequent proteasomal degradation of target proteins. E3 ubiquitin ligases accept ubiquitin from an E2 ubiquitin-conjugating enzyme in the form of a thioester and then directly transfers the ubiquitin to targeted substrates.</text>
</comment>
<dbReference type="EMBL" id="BLKM01000989">
    <property type="protein sequence ID" value="GFG39718.1"/>
    <property type="molecule type" value="Genomic_DNA"/>
</dbReference>
<name>A0A6L2Q9V8_COPFO</name>